<organism evidence="3 4">
    <name type="scientific">Alkalicoccobacillus porphyridii</name>
    <dbReference type="NCBI Taxonomy" id="2597270"/>
    <lineage>
        <taxon>Bacteria</taxon>
        <taxon>Bacillati</taxon>
        <taxon>Bacillota</taxon>
        <taxon>Bacilli</taxon>
        <taxon>Bacillales</taxon>
        <taxon>Bacillaceae</taxon>
        <taxon>Alkalicoccobacillus</taxon>
    </lineage>
</organism>
<name>A0A553ZW55_9BACI</name>
<evidence type="ECO:0000256" key="1">
    <source>
        <dbReference type="SAM" id="Phobius"/>
    </source>
</evidence>
<keyword evidence="4" id="KW-1185">Reference proteome</keyword>
<dbReference type="AlphaFoldDB" id="A0A553ZW55"/>
<evidence type="ECO:0000313" key="3">
    <source>
        <dbReference type="EMBL" id="TSB45663.1"/>
    </source>
</evidence>
<feature type="transmembrane region" description="Helical" evidence="1">
    <location>
        <begin position="203"/>
        <end position="224"/>
    </location>
</feature>
<feature type="transmembrane region" description="Helical" evidence="1">
    <location>
        <begin position="146"/>
        <end position="165"/>
    </location>
</feature>
<protein>
    <submittedName>
        <fullName evidence="3">DUF1129 family protein</fullName>
    </submittedName>
</protein>
<dbReference type="Proteomes" id="UP000318521">
    <property type="component" value="Unassembled WGS sequence"/>
</dbReference>
<feature type="transmembrane region" description="Helical" evidence="1">
    <location>
        <begin position="230"/>
        <end position="252"/>
    </location>
</feature>
<evidence type="ECO:0000259" key="2">
    <source>
        <dbReference type="Pfam" id="PF08006"/>
    </source>
</evidence>
<proteinExistence type="predicted"/>
<sequence>MVNTVYSTTLSKESQTFLENLRLYLFSSGKQSDEIESIIDELTDHLHEAEKAGKPISKVVGHSPREYMESLSNEMKIDVKTWMKYIVVILFGAFSFQIMLDLVSGYMAYSLYKIVSDIAITLVWLILLSVVFKYIAANKLSKKKEIAILALVSAFPVLLYVIVLFTDPYITSPVIEIDTIGMITLGILTSFFIIAISLWAKTWILVIVMAFLILPEYLLSTTGLEESTQLMVGASITYGGILLYMLLSIWMAGKHASE</sequence>
<evidence type="ECO:0000313" key="4">
    <source>
        <dbReference type="Proteomes" id="UP000318521"/>
    </source>
</evidence>
<keyword evidence="1" id="KW-0812">Transmembrane</keyword>
<feature type="transmembrane region" description="Helical" evidence="1">
    <location>
        <begin position="85"/>
        <end position="108"/>
    </location>
</feature>
<keyword evidence="1" id="KW-0472">Membrane</keyword>
<feature type="transmembrane region" description="Helical" evidence="1">
    <location>
        <begin position="114"/>
        <end position="134"/>
    </location>
</feature>
<keyword evidence="1" id="KW-1133">Transmembrane helix</keyword>
<feature type="domain" description="HAAS transmembrane region" evidence="2">
    <location>
        <begin position="97"/>
        <end position="209"/>
    </location>
</feature>
<reference evidence="3 4" key="1">
    <citation type="submission" date="2019-07" db="EMBL/GenBank/DDBJ databases">
        <authorList>
            <person name="Park Y.J."/>
            <person name="Jeong S.E."/>
            <person name="Jung H.S."/>
        </authorList>
    </citation>
    <scope>NUCLEOTIDE SEQUENCE [LARGE SCALE GENOMIC DNA]</scope>
    <source>
        <strain evidence="4">P16(2019)</strain>
    </source>
</reference>
<accession>A0A553ZW55</accession>
<dbReference type="SUPFAM" id="SSF158560">
    <property type="entry name" value="BH3980-like"/>
    <property type="match status" value="1"/>
</dbReference>
<dbReference type="InterPro" id="IPR012963">
    <property type="entry name" value="HAAS_TM"/>
</dbReference>
<dbReference type="OrthoDB" id="1750748at2"/>
<feature type="transmembrane region" description="Helical" evidence="1">
    <location>
        <begin position="177"/>
        <end position="196"/>
    </location>
</feature>
<comment type="caution">
    <text evidence="3">The sequence shown here is derived from an EMBL/GenBank/DDBJ whole genome shotgun (WGS) entry which is preliminary data.</text>
</comment>
<dbReference type="RefSeq" id="WP_143849427.1">
    <property type="nucleotide sequence ID" value="NZ_VLXZ01000009.1"/>
</dbReference>
<dbReference type="PANTHER" id="PTHR41307">
    <property type="entry name" value="MEMBRANE PROTEIN-RELATED"/>
    <property type="match status" value="1"/>
</dbReference>
<gene>
    <name evidence="3" type="ORF">FN960_14320</name>
</gene>
<dbReference type="PANTHER" id="PTHR41307:SF1">
    <property type="entry name" value="MEMBRANE PROTEIN"/>
    <property type="match status" value="1"/>
</dbReference>
<dbReference type="EMBL" id="VLXZ01000009">
    <property type="protein sequence ID" value="TSB45663.1"/>
    <property type="molecule type" value="Genomic_DNA"/>
</dbReference>
<dbReference type="Pfam" id="PF08006">
    <property type="entry name" value="HAAS_TM"/>
    <property type="match status" value="1"/>
</dbReference>
<dbReference type="Gene3D" id="1.10.1900.10">
    <property type="entry name" value="c-terminal domain of poly(a) binding protein"/>
    <property type="match status" value="1"/>
</dbReference>